<reference evidence="1 2" key="1">
    <citation type="submission" date="2024-07" db="EMBL/GenBank/DDBJ databases">
        <title>Chromosome-level genome assembly of the water stick insect Ranatra chinensis (Heteroptera: Nepidae).</title>
        <authorList>
            <person name="Liu X."/>
        </authorList>
    </citation>
    <scope>NUCLEOTIDE SEQUENCE [LARGE SCALE GENOMIC DNA]</scope>
    <source>
        <strain evidence="1">Cailab_2021Rc</strain>
        <tissue evidence="1">Muscle</tissue>
    </source>
</reference>
<dbReference type="AlphaFoldDB" id="A0ABD0YIJ2"/>
<protein>
    <submittedName>
        <fullName evidence="1">Uncharacterized protein</fullName>
    </submittedName>
</protein>
<name>A0ABD0YIJ2_9HEMI</name>
<proteinExistence type="predicted"/>
<keyword evidence="2" id="KW-1185">Reference proteome</keyword>
<evidence type="ECO:0000313" key="1">
    <source>
        <dbReference type="EMBL" id="KAL1115724.1"/>
    </source>
</evidence>
<dbReference type="EMBL" id="JBFDAA010000019">
    <property type="protein sequence ID" value="KAL1115724.1"/>
    <property type="molecule type" value="Genomic_DNA"/>
</dbReference>
<dbReference type="Proteomes" id="UP001558652">
    <property type="component" value="Unassembled WGS sequence"/>
</dbReference>
<sequence length="235" mass="26559">MLPPTCRMMFPIPKNLELPHSGLSPRFYVPASLEAMTMAEDRSRWKPYNWRKALDVTLKYLSAGILLSAIKTMMYGNKIARKNVKFGINFEFRHFRFAWYIAAYVGLFEVVSGALNDLGLWKNSTAKTMVSGLVAGASYAVYPSLQLMSSLTTVLVKCLGEDLKIGGCLPDWPYLEMTYPFCSGFLVHLMVMHPEACPKFFKFMIGLMSSNEATKLVDNFHGEVLDYMGTSSQRR</sequence>
<accession>A0ABD0YIJ2</accession>
<evidence type="ECO:0000313" key="2">
    <source>
        <dbReference type="Proteomes" id="UP001558652"/>
    </source>
</evidence>
<gene>
    <name evidence="1" type="ORF">AAG570_006014</name>
</gene>
<organism evidence="1 2">
    <name type="scientific">Ranatra chinensis</name>
    <dbReference type="NCBI Taxonomy" id="642074"/>
    <lineage>
        <taxon>Eukaryota</taxon>
        <taxon>Metazoa</taxon>
        <taxon>Ecdysozoa</taxon>
        <taxon>Arthropoda</taxon>
        <taxon>Hexapoda</taxon>
        <taxon>Insecta</taxon>
        <taxon>Pterygota</taxon>
        <taxon>Neoptera</taxon>
        <taxon>Paraneoptera</taxon>
        <taxon>Hemiptera</taxon>
        <taxon>Heteroptera</taxon>
        <taxon>Panheteroptera</taxon>
        <taxon>Nepomorpha</taxon>
        <taxon>Nepidae</taxon>
        <taxon>Ranatrinae</taxon>
        <taxon>Ranatra</taxon>
    </lineage>
</organism>
<comment type="caution">
    <text evidence="1">The sequence shown here is derived from an EMBL/GenBank/DDBJ whole genome shotgun (WGS) entry which is preliminary data.</text>
</comment>